<name>A0ABY1SH39_9FLAO</name>
<keyword evidence="2 7" id="KW-0349">Heme</keyword>
<dbReference type="PANTHER" id="PTHR30600">
    <property type="entry name" value="CYTOCHROME C PEROXIDASE-RELATED"/>
    <property type="match status" value="1"/>
</dbReference>
<keyword evidence="5" id="KW-0560">Oxidoreductase</keyword>
<protein>
    <submittedName>
        <fullName evidence="9">Cytochrome c peroxidase</fullName>
    </submittedName>
</protein>
<evidence type="ECO:0000313" key="9">
    <source>
        <dbReference type="EMBL" id="SNR48319.1"/>
    </source>
</evidence>
<evidence type="ECO:0000259" key="8">
    <source>
        <dbReference type="PROSITE" id="PS51007"/>
    </source>
</evidence>
<keyword evidence="6 7" id="KW-0408">Iron</keyword>
<evidence type="ECO:0000256" key="4">
    <source>
        <dbReference type="ARBA" id="ARBA00022729"/>
    </source>
</evidence>
<gene>
    <name evidence="9" type="ORF">SAMN04488009_2107</name>
</gene>
<feature type="domain" description="Cytochrome c" evidence="8">
    <location>
        <begin position="306"/>
        <end position="461"/>
    </location>
</feature>
<evidence type="ECO:0000256" key="5">
    <source>
        <dbReference type="ARBA" id="ARBA00023002"/>
    </source>
</evidence>
<keyword evidence="3 7" id="KW-0479">Metal-binding</keyword>
<dbReference type="PROSITE" id="PS51007">
    <property type="entry name" value="CYTC"/>
    <property type="match status" value="2"/>
</dbReference>
<evidence type="ECO:0000256" key="7">
    <source>
        <dbReference type="PROSITE-ProRule" id="PRU00433"/>
    </source>
</evidence>
<dbReference type="Gene3D" id="1.20.1420.20">
    <property type="entry name" value="M75 peptidase, HXXE motif"/>
    <property type="match status" value="1"/>
</dbReference>
<dbReference type="InterPro" id="IPR004852">
    <property type="entry name" value="Di-haem_cyt_c_peroxidsae"/>
</dbReference>
<keyword evidence="10" id="KW-1185">Reference proteome</keyword>
<dbReference type="Gene3D" id="1.10.760.10">
    <property type="entry name" value="Cytochrome c-like domain"/>
    <property type="match status" value="2"/>
</dbReference>
<dbReference type="RefSeq" id="WP_089260514.1">
    <property type="nucleotide sequence ID" value="NZ_FZNV01000002.1"/>
</dbReference>
<evidence type="ECO:0000313" key="10">
    <source>
        <dbReference type="Proteomes" id="UP000198337"/>
    </source>
</evidence>
<dbReference type="PROSITE" id="PS51257">
    <property type="entry name" value="PROKAR_LIPOPROTEIN"/>
    <property type="match status" value="1"/>
</dbReference>
<comment type="subcellular location">
    <subcellularLocation>
        <location evidence="1">Cell envelope</location>
    </subcellularLocation>
</comment>
<feature type="domain" description="Cytochrome c" evidence="8">
    <location>
        <begin position="458"/>
        <end position="598"/>
    </location>
</feature>
<evidence type="ECO:0000256" key="6">
    <source>
        <dbReference type="ARBA" id="ARBA00023004"/>
    </source>
</evidence>
<dbReference type="Proteomes" id="UP000198337">
    <property type="component" value="Unassembled WGS sequence"/>
</dbReference>
<keyword evidence="9" id="KW-0575">Peroxidase</keyword>
<dbReference type="PANTHER" id="PTHR30600:SF10">
    <property type="entry name" value="BLL6722 PROTEIN"/>
    <property type="match status" value="1"/>
</dbReference>
<comment type="caution">
    <text evidence="9">The sequence shown here is derived from an EMBL/GenBank/DDBJ whole genome shotgun (WGS) entry which is preliminary data.</text>
</comment>
<dbReference type="InterPro" id="IPR036909">
    <property type="entry name" value="Cyt_c-like_dom_sf"/>
</dbReference>
<evidence type="ECO:0000256" key="1">
    <source>
        <dbReference type="ARBA" id="ARBA00004196"/>
    </source>
</evidence>
<reference evidence="9 10" key="1">
    <citation type="submission" date="2017-06" db="EMBL/GenBank/DDBJ databases">
        <authorList>
            <person name="Varghese N."/>
            <person name="Submissions S."/>
        </authorList>
    </citation>
    <scope>NUCLEOTIDE SEQUENCE [LARGE SCALE GENOMIC DNA]</scope>
    <source>
        <strain evidence="9 10">DSM 19840</strain>
    </source>
</reference>
<dbReference type="Pfam" id="PF03150">
    <property type="entry name" value="CCP_MauG"/>
    <property type="match status" value="1"/>
</dbReference>
<proteinExistence type="predicted"/>
<organism evidence="9 10">
    <name type="scientific">Maribacter sedimenticola</name>
    <dbReference type="NCBI Taxonomy" id="228956"/>
    <lineage>
        <taxon>Bacteria</taxon>
        <taxon>Pseudomonadati</taxon>
        <taxon>Bacteroidota</taxon>
        <taxon>Flavobacteriia</taxon>
        <taxon>Flavobacteriales</taxon>
        <taxon>Flavobacteriaceae</taxon>
        <taxon>Maribacter</taxon>
    </lineage>
</organism>
<dbReference type="InterPro" id="IPR038352">
    <property type="entry name" value="Imelysin_sf"/>
</dbReference>
<accession>A0ABY1SH39</accession>
<dbReference type="GO" id="GO:0004601">
    <property type="term" value="F:peroxidase activity"/>
    <property type="evidence" value="ECO:0007669"/>
    <property type="project" value="UniProtKB-KW"/>
</dbReference>
<sequence>MFKNICNLLVFGVVLVSCKDVSINTTETLDKVPDFTKAQDYYYSNMVLAVNYMDSLMMVKVDDPLAKQYFKAVRTAFKKAEPYASYLKPEVGHRVNGPALPVLTEDTQKVLAPIGLQKIEESIYSGIDDEKTYERELELTKGLMVVLRNYIPKRTLTSQRFFISIHQQLMRIVSLGITGFDTPVSQLGLEETKISLNSLFNVYSMSLAHIVKERSPELNEDFEKTVFLAINFIGDNPNFETFDRYVFIRDYFNPITRNWLAIRKASSSWEPVDNFPFNFDAPTFFESNSFNPNYFISNTNKNPTQQQIDLGKQLFFDKNLSKNKDMACVTCHNPNKGWADNVVLNKDNEGKDLDRNTPTLINATFQQSQFWDGRSPDLIAQVSAVFTNEKEFASSVHQFSNEIMINDSYRHLFKEAYGDISIKNIDMVKAISSYIATLNGFDSKFDKNIRAEVNSYTEEEKLGFNLFTGKALCATCHFIPLTNGTVPPFFAEHEKEIIGVPANANNKQLDEDVGFYAISKIDLQKGMFKTPTVRNVGVTAPYMHNGVYNTLEEVVNFYNLGGGIGLGFDLPHQTLPFDHLELTSIEENALVAFMNTLTDVPKITNY</sequence>
<dbReference type="InterPro" id="IPR009056">
    <property type="entry name" value="Cyt_c-like_dom"/>
</dbReference>
<dbReference type="InterPro" id="IPR051395">
    <property type="entry name" value="Cytochrome_c_Peroxidase/MauG"/>
</dbReference>
<keyword evidence="4" id="KW-0732">Signal</keyword>
<evidence type="ECO:0000256" key="3">
    <source>
        <dbReference type="ARBA" id="ARBA00022723"/>
    </source>
</evidence>
<evidence type="ECO:0000256" key="2">
    <source>
        <dbReference type="ARBA" id="ARBA00022617"/>
    </source>
</evidence>
<dbReference type="EMBL" id="FZNV01000002">
    <property type="protein sequence ID" value="SNR48319.1"/>
    <property type="molecule type" value="Genomic_DNA"/>
</dbReference>
<dbReference type="SUPFAM" id="SSF46626">
    <property type="entry name" value="Cytochrome c"/>
    <property type="match status" value="2"/>
</dbReference>